<dbReference type="SUPFAM" id="SSF47384">
    <property type="entry name" value="Homodimeric domain of signal transducing histidine kinase"/>
    <property type="match status" value="1"/>
</dbReference>
<dbReference type="PROSITE" id="PS50109">
    <property type="entry name" value="HIS_KIN"/>
    <property type="match status" value="1"/>
</dbReference>
<organism evidence="17 18">
    <name type="scientific">Gluconacetobacter takamatsuzukensis</name>
    <dbReference type="NCBI Taxonomy" id="1286190"/>
    <lineage>
        <taxon>Bacteria</taxon>
        <taxon>Pseudomonadati</taxon>
        <taxon>Pseudomonadota</taxon>
        <taxon>Alphaproteobacteria</taxon>
        <taxon>Acetobacterales</taxon>
        <taxon>Acetobacteraceae</taxon>
        <taxon>Gluconacetobacter</taxon>
    </lineage>
</organism>
<keyword evidence="5 12" id="KW-0597">Phosphoprotein</keyword>
<evidence type="ECO:0000256" key="13">
    <source>
        <dbReference type="SAM" id="MobiDB-lite"/>
    </source>
</evidence>
<evidence type="ECO:0000259" key="15">
    <source>
        <dbReference type="PROSITE" id="PS50851"/>
    </source>
</evidence>
<dbReference type="SMART" id="SM00260">
    <property type="entry name" value="CheW"/>
    <property type="match status" value="1"/>
</dbReference>
<dbReference type="PROSITE" id="PS50851">
    <property type="entry name" value="CHEW"/>
    <property type="match status" value="1"/>
</dbReference>
<dbReference type="GO" id="GO:0005524">
    <property type="term" value="F:ATP binding"/>
    <property type="evidence" value="ECO:0007669"/>
    <property type="project" value="UniProtKB-KW"/>
</dbReference>
<dbReference type="GO" id="GO:0005737">
    <property type="term" value="C:cytoplasm"/>
    <property type="evidence" value="ECO:0007669"/>
    <property type="project" value="InterPro"/>
</dbReference>
<keyword evidence="7" id="KW-0547">Nucleotide-binding</keyword>
<comment type="function">
    <text evidence="11">Involved in the transmission of sensory signals from the chemoreceptors to the flagellar motors. CheA is autophosphorylated; it can transfer its phosphate group to either CheB or CheY.</text>
</comment>
<dbReference type="Gene3D" id="1.10.287.560">
    <property type="entry name" value="Histidine kinase CheA-like, homodimeric domain"/>
    <property type="match status" value="1"/>
</dbReference>
<dbReference type="Pfam" id="PF02518">
    <property type="entry name" value="HATPase_c"/>
    <property type="match status" value="1"/>
</dbReference>
<dbReference type="Gene3D" id="3.30.565.10">
    <property type="entry name" value="Histidine kinase-like ATPase, C-terminal domain"/>
    <property type="match status" value="1"/>
</dbReference>
<dbReference type="FunFam" id="2.30.30.40:FF:000048">
    <property type="entry name" value="Chemotaxis protein CheA, putative"/>
    <property type="match status" value="1"/>
</dbReference>
<dbReference type="SMART" id="SM00387">
    <property type="entry name" value="HATPase_c"/>
    <property type="match status" value="1"/>
</dbReference>
<proteinExistence type="predicted"/>
<dbReference type="InterPro" id="IPR008207">
    <property type="entry name" value="Sig_transdc_His_kin_Hpt_dom"/>
</dbReference>
<dbReference type="InterPro" id="IPR003594">
    <property type="entry name" value="HATPase_dom"/>
</dbReference>
<evidence type="ECO:0000256" key="7">
    <source>
        <dbReference type="ARBA" id="ARBA00022741"/>
    </source>
</evidence>
<dbReference type="CDD" id="cd00731">
    <property type="entry name" value="CheA_reg"/>
    <property type="match status" value="1"/>
</dbReference>
<dbReference type="InterPro" id="IPR051315">
    <property type="entry name" value="Bact_Chemotaxis_CheA"/>
</dbReference>
<evidence type="ECO:0000256" key="8">
    <source>
        <dbReference type="ARBA" id="ARBA00022777"/>
    </source>
</evidence>
<dbReference type="AlphaFoldDB" id="A0A7W4KB01"/>
<feature type="domain" description="HPt" evidence="16">
    <location>
        <begin position="1"/>
        <end position="105"/>
    </location>
</feature>
<dbReference type="InterPro" id="IPR037006">
    <property type="entry name" value="CheA-like_homodim_sf"/>
</dbReference>
<dbReference type="InterPro" id="IPR002545">
    <property type="entry name" value="CheW-lke_dom"/>
</dbReference>
<protein>
    <recommendedName>
        <fullName evidence="3">Chemotaxis protein CheA</fullName>
        <ecNumber evidence="2">2.7.13.3</ecNumber>
    </recommendedName>
</protein>
<name>A0A7W4KB01_9PROT</name>
<dbReference type="InterPro" id="IPR036641">
    <property type="entry name" value="HPT_dom_sf"/>
</dbReference>
<dbReference type="InterPro" id="IPR036097">
    <property type="entry name" value="HisK_dim/P_sf"/>
</dbReference>
<evidence type="ECO:0000256" key="6">
    <source>
        <dbReference type="ARBA" id="ARBA00022679"/>
    </source>
</evidence>
<dbReference type="SUPFAM" id="SSF47226">
    <property type="entry name" value="Histidine-containing phosphotransfer domain, HPT domain"/>
    <property type="match status" value="1"/>
</dbReference>
<keyword evidence="18" id="KW-1185">Reference proteome</keyword>
<dbReference type="SUPFAM" id="SSF55874">
    <property type="entry name" value="ATPase domain of HSP90 chaperone/DNA topoisomerase II/histidine kinase"/>
    <property type="match status" value="1"/>
</dbReference>
<dbReference type="CDD" id="cd00088">
    <property type="entry name" value="HPT"/>
    <property type="match status" value="1"/>
</dbReference>
<keyword evidence="6" id="KW-0808">Transferase</keyword>
<reference evidence="17 18" key="1">
    <citation type="submission" date="2020-04" db="EMBL/GenBank/DDBJ databases">
        <title>Description of novel Gluconacetobacter.</title>
        <authorList>
            <person name="Sombolestani A."/>
        </authorList>
    </citation>
    <scope>NUCLEOTIDE SEQUENCE [LARGE SCALE GENOMIC DNA]</scope>
    <source>
        <strain evidence="17 18">LMG 27800</strain>
    </source>
</reference>
<dbReference type="Pfam" id="PF01627">
    <property type="entry name" value="Hpt"/>
    <property type="match status" value="1"/>
</dbReference>
<accession>A0A7W4KB01</accession>
<evidence type="ECO:0000256" key="10">
    <source>
        <dbReference type="ARBA" id="ARBA00023012"/>
    </source>
</evidence>
<dbReference type="InterPro" id="IPR036061">
    <property type="entry name" value="CheW-like_dom_sf"/>
</dbReference>
<dbReference type="InterPro" id="IPR005467">
    <property type="entry name" value="His_kinase_dom"/>
</dbReference>
<evidence type="ECO:0000259" key="14">
    <source>
        <dbReference type="PROSITE" id="PS50109"/>
    </source>
</evidence>
<dbReference type="PRINTS" id="PR00344">
    <property type="entry name" value="BCTRLSENSOR"/>
</dbReference>
<dbReference type="Pfam" id="PF02895">
    <property type="entry name" value="H-kinase_dim"/>
    <property type="match status" value="1"/>
</dbReference>
<dbReference type="PANTHER" id="PTHR43395">
    <property type="entry name" value="SENSOR HISTIDINE KINASE CHEA"/>
    <property type="match status" value="1"/>
</dbReference>
<evidence type="ECO:0000256" key="1">
    <source>
        <dbReference type="ARBA" id="ARBA00000085"/>
    </source>
</evidence>
<keyword evidence="9" id="KW-0067">ATP-binding</keyword>
<dbReference type="Gene3D" id="2.30.30.40">
    <property type="entry name" value="SH3 Domains"/>
    <property type="match status" value="1"/>
</dbReference>
<dbReference type="Pfam" id="PF01584">
    <property type="entry name" value="CheW"/>
    <property type="match status" value="1"/>
</dbReference>
<dbReference type="Gene3D" id="1.20.120.160">
    <property type="entry name" value="HPT domain"/>
    <property type="match status" value="1"/>
</dbReference>
<dbReference type="InterPro" id="IPR004358">
    <property type="entry name" value="Sig_transdc_His_kin-like_C"/>
</dbReference>
<dbReference type="SMART" id="SM00073">
    <property type="entry name" value="HPT"/>
    <property type="match status" value="1"/>
</dbReference>
<dbReference type="EMBL" id="JABEQK010000001">
    <property type="protein sequence ID" value="MBB2203608.1"/>
    <property type="molecule type" value="Genomic_DNA"/>
</dbReference>
<evidence type="ECO:0000256" key="3">
    <source>
        <dbReference type="ARBA" id="ARBA00021495"/>
    </source>
</evidence>
<dbReference type="SMART" id="SM01231">
    <property type="entry name" value="H-kinase_dim"/>
    <property type="match status" value="1"/>
</dbReference>
<dbReference type="CDD" id="cd16916">
    <property type="entry name" value="HATPase_CheA-like"/>
    <property type="match status" value="1"/>
</dbReference>
<keyword evidence="10" id="KW-0902">Two-component regulatory system</keyword>
<keyword evidence="4" id="KW-0145">Chemotaxis</keyword>
<evidence type="ECO:0000259" key="16">
    <source>
        <dbReference type="PROSITE" id="PS50894"/>
    </source>
</evidence>
<feature type="domain" description="CheW-like" evidence="15">
    <location>
        <begin position="600"/>
        <end position="738"/>
    </location>
</feature>
<dbReference type="Proteomes" id="UP000540556">
    <property type="component" value="Unassembled WGS sequence"/>
</dbReference>
<dbReference type="PANTHER" id="PTHR43395:SF10">
    <property type="entry name" value="CHEMOTAXIS PROTEIN CHEA"/>
    <property type="match status" value="1"/>
</dbReference>
<dbReference type="SUPFAM" id="SSF50341">
    <property type="entry name" value="CheW-like"/>
    <property type="match status" value="1"/>
</dbReference>
<sequence>MSSDMDDILQIFFQECDEQLQELERGLSALSDGESEHETVNAVFRAVHSIKGGAASFGLENLVRFSHVFENSLDGLRSERFAPTPEVVKTFLKAMDVLSDLVSEARGGNTVDPARVAESQAELAAISDSGDQSAASSALAATEAAIPQDFTPIPMDFEPISADFEPVPVDLDFGELAALAPAALIVTFRPHDALYERGDDARNILIGLTDIATEAGGQIEVTCDRSALPPLADLIPGKSYLSWRVVLPADASEDSANAVFDWVSDTCDFTLTRDEADDTTPADSALEHPLDQAEPETTDSLTEMDLAEPHLHDDAVAPLASATPLVPSIAAAAQPAAGGVHAAARKPEQASIRVDLHRIDNLMDLVGELVIAQAAIESLSRRTDASGQHELVQSISSMQSLTRDIQDAVMAVRAQPVRSVFQRMQRVVREASSMTNKNIVLLLEGEDTEVDRTLVEKLTDPLTHMLRNAVDHGIESEEARIAAGKPAEGHIVLSAEHRSGRILITIKDDGAGINRQRVFDTAVKRGIIPPDASLTDEEVYNLIFMPGFSTAATVSNLSGRGVGMDVVKQAIQSLGGRITISSVPGKGTTFGFSLPLTLAILDGMLIAAAGSTMVLPISAVIETMIVNQRDIYALPDGSNVVSIRGDCMPLIPLATALKLSSASSPESFHNAVILVVENEAGARAALVVDEIRDQTQVVIKSMESNYRPIFGVSAATILGDGSVSLILDVSALVASAIGQIDTKSANIRAGLAA</sequence>
<gene>
    <name evidence="17" type="ORF">HLH27_01055</name>
</gene>
<feature type="domain" description="Histidine kinase" evidence="14">
    <location>
        <begin position="364"/>
        <end position="598"/>
    </location>
</feature>
<dbReference type="GO" id="GO:0000155">
    <property type="term" value="F:phosphorelay sensor kinase activity"/>
    <property type="evidence" value="ECO:0007669"/>
    <property type="project" value="InterPro"/>
</dbReference>
<evidence type="ECO:0000256" key="11">
    <source>
        <dbReference type="ARBA" id="ARBA00035100"/>
    </source>
</evidence>
<dbReference type="InterPro" id="IPR004105">
    <property type="entry name" value="CheA-like_dim"/>
</dbReference>
<dbReference type="GO" id="GO:0006935">
    <property type="term" value="P:chemotaxis"/>
    <property type="evidence" value="ECO:0007669"/>
    <property type="project" value="UniProtKB-KW"/>
</dbReference>
<evidence type="ECO:0000313" key="18">
    <source>
        <dbReference type="Proteomes" id="UP000540556"/>
    </source>
</evidence>
<evidence type="ECO:0000256" key="5">
    <source>
        <dbReference type="ARBA" id="ARBA00022553"/>
    </source>
</evidence>
<comment type="catalytic activity">
    <reaction evidence="1">
        <text>ATP + protein L-histidine = ADP + protein N-phospho-L-histidine.</text>
        <dbReference type="EC" id="2.7.13.3"/>
    </reaction>
</comment>
<evidence type="ECO:0000256" key="2">
    <source>
        <dbReference type="ARBA" id="ARBA00012438"/>
    </source>
</evidence>
<dbReference type="PROSITE" id="PS50894">
    <property type="entry name" value="HPT"/>
    <property type="match status" value="1"/>
</dbReference>
<feature type="modified residue" description="Phosphohistidine" evidence="12">
    <location>
        <position position="48"/>
    </location>
</feature>
<dbReference type="FunFam" id="3.30.565.10:FF:000016">
    <property type="entry name" value="Chemotaxis protein CheA, putative"/>
    <property type="match status" value="1"/>
</dbReference>
<keyword evidence="8" id="KW-0418">Kinase</keyword>
<evidence type="ECO:0000256" key="9">
    <source>
        <dbReference type="ARBA" id="ARBA00022840"/>
    </source>
</evidence>
<evidence type="ECO:0000256" key="12">
    <source>
        <dbReference type="PROSITE-ProRule" id="PRU00110"/>
    </source>
</evidence>
<dbReference type="EC" id="2.7.13.3" evidence="2"/>
<feature type="region of interest" description="Disordered" evidence="13">
    <location>
        <begin position="273"/>
        <end position="298"/>
    </location>
</feature>
<evidence type="ECO:0000256" key="4">
    <source>
        <dbReference type="ARBA" id="ARBA00022500"/>
    </source>
</evidence>
<evidence type="ECO:0000313" key="17">
    <source>
        <dbReference type="EMBL" id="MBB2203608.1"/>
    </source>
</evidence>
<dbReference type="InterPro" id="IPR036890">
    <property type="entry name" value="HATPase_C_sf"/>
</dbReference>
<comment type="caution">
    <text evidence="17">The sequence shown here is derived from an EMBL/GenBank/DDBJ whole genome shotgun (WGS) entry which is preliminary data.</text>
</comment>